<dbReference type="RefSeq" id="XP_065986773.1">
    <property type="nucleotide sequence ID" value="XM_066130748.1"/>
</dbReference>
<reference evidence="1 2" key="1">
    <citation type="submission" date="2020-07" db="EMBL/GenBank/DDBJ databases">
        <title>Telomere length de novo assembly of all 7 chromosomes of the fungus, Metarhizium brunneum, using a novel assembly pipeline.</title>
        <authorList>
            <person name="Saud z."/>
            <person name="Kortsinoglou A."/>
            <person name="Kouvelis V.N."/>
            <person name="Butt T.M."/>
        </authorList>
    </citation>
    <scope>NUCLEOTIDE SEQUENCE [LARGE SCALE GENOMIC DNA]</scope>
    <source>
        <strain evidence="1 2">4556</strain>
    </source>
</reference>
<proteinExistence type="predicted"/>
<evidence type="ECO:0000313" key="1">
    <source>
        <dbReference type="EMBL" id="QLI69299.1"/>
    </source>
</evidence>
<keyword evidence="2" id="KW-1185">Reference proteome</keyword>
<accession>A0A7D5UYD2</accession>
<dbReference type="GeneID" id="26244563"/>
<organism evidence="1 2">
    <name type="scientific">Metarhizium brunneum</name>
    <dbReference type="NCBI Taxonomy" id="500148"/>
    <lineage>
        <taxon>Eukaryota</taxon>
        <taxon>Fungi</taxon>
        <taxon>Dikarya</taxon>
        <taxon>Ascomycota</taxon>
        <taxon>Pezizomycotina</taxon>
        <taxon>Sordariomycetes</taxon>
        <taxon>Hypocreomycetidae</taxon>
        <taxon>Hypocreales</taxon>
        <taxon>Clavicipitaceae</taxon>
        <taxon>Metarhizium</taxon>
    </lineage>
</organism>
<evidence type="ECO:0000313" key="2">
    <source>
        <dbReference type="Proteomes" id="UP000510686"/>
    </source>
</evidence>
<dbReference type="OrthoDB" id="1911848at2759"/>
<dbReference type="Proteomes" id="UP000510686">
    <property type="component" value="Chromosome 3"/>
</dbReference>
<protein>
    <submittedName>
        <fullName evidence="1">Uncharacterized protein</fullName>
    </submittedName>
</protein>
<dbReference type="AlphaFoldDB" id="A0A7D5UYD2"/>
<gene>
    <name evidence="1" type="ORF">G6M90_00g062670</name>
</gene>
<dbReference type="KEGG" id="mbrn:26244563"/>
<name>A0A7D5UYD2_9HYPO</name>
<sequence>MGNRTRVEGGSISANVPLRCPEHDDETVVDHQGPDGISIQLNGFTRDFEVSISCLVMTTERPLENPWFDLYRHPKTQSTVPREGRNDSKNRTMSTVWGCPVRARSVEADSYRVRAGSEATAQGSGGEGCQDTTSIPQGISTLKSEAGDVFAGIVKFCPSAEAVDDQTLQLEFWENVVTVFDGILV</sequence>
<dbReference type="EMBL" id="CP058934">
    <property type="protein sequence ID" value="QLI69299.1"/>
    <property type="molecule type" value="Genomic_DNA"/>
</dbReference>